<evidence type="ECO:0008006" key="4">
    <source>
        <dbReference type="Google" id="ProtNLM"/>
    </source>
</evidence>
<dbReference type="Proteomes" id="UP000829194">
    <property type="component" value="Chromosome"/>
</dbReference>
<accession>A0ABY3XEW6</accession>
<sequence>MAKRDDMQTKRSLLIAVAVLAAVIGAYFLGRADTSQTRAAMHVKVADAAAAQGTEDEAALGSSPLASKRGLLPPPNTPLKNSFAELRARAAGGDADAAKRLLRDLDRCSRLRSSQWKSDGATNDLTRKSTDGMSAAQLRTYQLQLDAMELRQQGVRKNQELCSGVSDKMLDALVPSIAQAARLGDEQARACYLDRGPLYDARSLIKHPESLRNYGNAASTLIDSGLAAGDWRVVDLLQQAYEPGSQSLLAGLIGADPVQHYRYLKLYRLGAEPHRVAQLDRQLEAIASNLSPGQLVEANEWAQTTLRQNFKNSSTQTTPPGWDSCEF</sequence>
<protein>
    <recommendedName>
        <fullName evidence="4">Secreted protein</fullName>
    </recommendedName>
</protein>
<keyword evidence="1" id="KW-0472">Membrane</keyword>
<keyword evidence="1" id="KW-0812">Transmembrane</keyword>
<feature type="transmembrane region" description="Helical" evidence="1">
    <location>
        <begin position="12"/>
        <end position="30"/>
    </location>
</feature>
<reference evidence="2 3" key="1">
    <citation type="submission" date="2022-03" db="EMBL/GenBank/DDBJ databases">
        <title>Complete genome sequence of Lysobacter capsici VKM B-2533 and Lysobacter gummosus 10.1.1, promising sources of lytic agents.</title>
        <authorList>
            <person name="Tarlachkov S.V."/>
            <person name="Kudryakova I.V."/>
            <person name="Afoshin A.S."/>
            <person name="Leontyevskaya E.A."/>
            <person name="Leontyevskaya N.V."/>
        </authorList>
    </citation>
    <scope>NUCLEOTIDE SEQUENCE [LARGE SCALE GENOMIC DNA]</scope>
    <source>
        <strain evidence="2 3">10.1.1</strain>
    </source>
</reference>
<dbReference type="EMBL" id="CP093547">
    <property type="protein sequence ID" value="UNP29948.1"/>
    <property type="molecule type" value="Genomic_DNA"/>
</dbReference>
<evidence type="ECO:0000313" key="2">
    <source>
        <dbReference type="EMBL" id="UNP29948.1"/>
    </source>
</evidence>
<gene>
    <name evidence="2" type="ORF">MOV92_01275</name>
</gene>
<proteinExistence type="predicted"/>
<evidence type="ECO:0000313" key="3">
    <source>
        <dbReference type="Proteomes" id="UP000829194"/>
    </source>
</evidence>
<dbReference type="RefSeq" id="WP_057941251.1">
    <property type="nucleotide sequence ID" value="NZ_CP011131.1"/>
</dbReference>
<organism evidence="2 3">
    <name type="scientific">Lysobacter gummosus</name>
    <dbReference type="NCBI Taxonomy" id="262324"/>
    <lineage>
        <taxon>Bacteria</taxon>
        <taxon>Pseudomonadati</taxon>
        <taxon>Pseudomonadota</taxon>
        <taxon>Gammaproteobacteria</taxon>
        <taxon>Lysobacterales</taxon>
        <taxon>Lysobacteraceae</taxon>
        <taxon>Lysobacter</taxon>
    </lineage>
</organism>
<name>A0ABY3XEW6_9GAMM</name>
<keyword evidence="1" id="KW-1133">Transmembrane helix</keyword>
<evidence type="ECO:0000256" key="1">
    <source>
        <dbReference type="SAM" id="Phobius"/>
    </source>
</evidence>
<keyword evidence="3" id="KW-1185">Reference proteome</keyword>